<evidence type="ECO:0000259" key="1">
    <source>
        <dbReference type="Pfam" id="PF00291"/>
    </source>
</evidence>
<dbReference type="EMBL" id="UINC01033456">
    <property type="protein sequence ID" value="SVB22777.1"/>
    <property type="molecule type" value="Genomic_DNA"/>
</dbReference>
<name>A0A382CBN9_9ZZZZ</name>
<dbReference type="SUPFAM" id="SSF53686">
    <property type="entry name" value="Tryptophan synthase beta subunit-like PLP-dependent enzymes"/>
    <property type="match status" value="1"/>
</dbReference>
<dbReference type="InterPro" id="IPR001926">
    <property type="entry name" value="TrpB-like_PALP"/>
</dbReference>
<dbReference type="InterPro" id="IPR036052">
    <property type="entry name" value="TrpB-like_PALP_sf"/>
</dbReference>
<accession>A0A382CBN9</accession>
<dbReference type="Gene3D" id="3.40.50.1100">
    <property type="match status" value="2"/>
</dbReference>
<dbReference type="Pfam" id="PF00291">
    <property type="entry name" value="PALP"/>
    <property type="match status" value="1"/>
</dbReference>
<proteinExistence type="predicted"/>
<dbReference type="PANTHER" id="PTHR10314">
    <property type="entry name" value="CYSTATHIONINE BETA-SYNTHASE"/>
    <property type="match status" value="1"/>
</dbReference>
<organism evidence="2">
    <name type="scientific">marine metagenome</name>
    <dbReference type="NCBI Taxonomy" id="408172"/>
    <lineage>
        <taxon>unclassified sequences</taxon>
        <taxon>metagenomes</taxon>
        <taxon>ecological metagenomes</taxon>
    </lineage>
</organism>
<dbReference type="InterPro" id="IPR050214">
    <property type="entry name" value="Cys_Synth/Cystath_Beta-Synth"/>
</dbReference>
<dbReference type="AlphaFoldDB" id="A0A382CBN9"/>
<feature type="domain" description="Tryptophan synthase beta chain-like PALP" evidence="1">
    <location>
        <begin position="144"/>
        <end position="314"/>
    </location>
</feature>
<sequence length="509" mass="56371">MMPESKSLPIIDPSYYGLVSSIVDQESYERSIQHFREAQIILPTFAELADPSTISPEIQQALVAVDPNAAHPLNLFRVHWYNTRDGAQRAVVPEHIELPSKLTGVDARIVMAFGNRFPMIKAHKVLAAYACLVPRIVSGQFDPTRHRAVWPSTGNYARGGIAISRLMQCRGVAVLPENMSRERFEWLDRWVSNPEDVIRTPGSESNVKEIYDACHQLEQDEGNFILNQFSEFSNHIGHYQVTGRALAHVYTTLRANDATLRLAAFVAASGSAGTLGAGDWLKEEFGAEIVAVEALECPTMLYNGYGEHNIQGIGDKHIPLIHNVLNTDRVIAISDQATDGLNLVFNTKTGKDYLQNNMGVDPVIVDQLTHFGFSSIANMLAAIKTAKALDLGPEDVLISVATDGSELYASEKEKLMAANYAGGFTKEHAGEIVSRYLIGVDTEHVEQLDAVARERIFNLGYYTWVEQQGVGIEDFEIRRNAAFWDDLHKMAPVWDELIGEFNGRTGVGV</sequence>
<reference evidence="2" key="1">
    <citation type="submission" date="2018-05" db="EMBL/GenBank/DDBJ databases">
        <authorList>
            <person name="Lanie J.A."/>
            <person name="Ng W.-L."/>
            <person name="Kazmierczak K.M."/>
            <person name="Andrzejewski T.M."/>
            <person name="Davidsen T.M."/>
            <person name="Wayne K.J."/>
            <person name="Tettelin H."/>
            <person name="Glass J.I."/>
            <person name="Rusch D."/>
            <person name="Podicherti R."/>
            <person name="Tsui H.-C.T."/>
            <person name="Winkler M.E."/>
        </authorList>
    </citation>
    <scope>NUCLEOTIDE SEQUENCE</scope>
</reference>
<gene>
    <name evidence="2" type="ORF">METZ01_LOCUS175631</name>
</gene>
<protein>
    <recommendedName>
        <fullName evidence="1">Tryptophan synthase beta chain-like PALP domain-containing protein</fullName>
    </recommendedName>
</protein>
<evidence type="ECO:0000313" key="2">
    <source>
        <dbReference type="EMBL" id="SVB22777.1"/>
    </source>
</evidence>